<dbReference type="PANTHER" id="PTHR37293">
    <property type="entry name" value="PHAGE REPLICATION PROTEIN-RELATED"/>
    <property type="match status" value="1"/>
</dbReference>
<dbReference type="NCBIfam" id="TIGR01446">
    <property type="entry name" value="DnaD_dom"/>
    <property type="match status" value="2"/>
</dbReference>
<dbReference type="EMBL" id="CP115667">
    <property type="protein sequence ID" value="WBW50012.1"/>
    <property type="molecule type" value="Genomic_DNA"/>
</dbReference>
<evidence type="ECO:0000256" key="2">
    <source>
        <dbReference type="SAM" id="MobiDB-lite"/>
    </source>
</evidence>
<dbReference type="RefSeq" id="WP_271191543.1">
    <property type="nucleotide sequence ID" value="NZ_CP115667.1"/>
</dbReference>
<feature type="domain" description="DnaB/C C-terminal" evidence="3">
    <location>
        <begin position="226"/>
        <end position="286"/>
    </location>
</feature>
<dbReference type="InterPro" id="IPR017019">
    <property type="entry name" value="DNA_replication_prd_bac"/>
</dbReference>
<dbReference type="SUPFAM" id="SSF158499">
    <property type="entry name" value="DnaD domain-like"/>
    <property type="match status" value="2"/>
</dbReference>
<accession>A0ABY7QTA7</accession>
<dbReference type="Proteomes" id="UP001210339">
    <property type="component" value="Chromosome"/>
</dbReference>
<feature type="compositionally biased region" description="Basic and acidic residues" evidence="2">
    <location>
        <begin position="279"/>
        <end position="290"/>
    </location>
</feature>
<comment type="similarity">
    <text evidence="1">Belongs to the DnaB/DnaD family.</text>
</comment>
<dbReference type="InterPro" id="IPR006343">
    <property type="entry name" value="DnaB/C_C"/>
</dbReference>
<dbReference type="PIRSF" id="PIRSF033722">
    <property type="entry name" value="DnaD_CA_C3587_prd"/>
    <property type="match status" value="1"/>
</dbReference>
<gene>
    <name evidence="4" type="ORF">O6R05_00145</name>
</gene>
<evidence type="ECO:0000256" key="1">
    <source>
        <dbReference type="ARBA" id="ARBA00093462"/>
    </source>
</evidence>
<evidence type="ECO:0000259" key="3">
    <source>
        <dbReference type="Pfam" id="PF07261"/>
    </source>
</evidence>
<proteinExistence type="inferred from homology"/>
<dbReference type="PANTHER" id="PTHR37293:SF5">
    <property type="entry name" value="DNA REPLICATION PROTEIN"/>
    <property type="match status" value="1"/>
</dbReference>
<sequence>MKLQLDTTTMDLGDTPVENIFINDYMPQADGNFVKVYLLGLRLARTKDLSTVMSYQTLADLLGLIESDVKRAFSYWERVGAVRLDEANGEPTVTYVNLKELYVKHVYAKPEATSRSTFLDDRDIANLLSQADYYMRGTLTHSKKRDIASWIETYNMPPNLIEEAFWYVTEVQKKDSLDYVEAVVRNWSRDNIRTKEDIERSIREHDERYYRLMAVKNRIGLSNKAYTPVDFDTVNRWFDEGMSMELVMAACDRTVNIQHPNLGYVDRILRNWQSKGITDPKEVKARDSRPTPRTTFHNFKQQTETMTEDDLEALAQKKRDAFLKKLGE</sequence>
<dbReference type="InterPro" id="IPR053162">
    <property type="entry name" value="DnaD"/>
</dbReference>
<reference evidence="4 5" key="1">
    <citation type="submission" date="2023-01" db="EMBL/GenBank/DDBJ databases">
        <authorList>
            <person name="Lee S.H."/>
            <person name="Jung H.S."/>
            <person name="Yun J.U."/>
        </authorList>
    </citation>
    <scope>NUCLEOTIDE SEQUENCE [LARGE SCALE GENOMIC DNA]</scope>
    <source>
        <strain evidence="4 5">CBA3646</strain>
    </source>
</reference>
<dbReference type="Gene3D" id="1.10.10.630">
    <property type="entry name" value="DnaD domain-like"/>
    <property type="match status" value="2"/>
</dbReference>
<dbReference type="Pfam" id="PF07261">
    <property type="entry name" value="DnaB_2"/>
    <property type="match status" value="2"/>
</dbReference>
<dbReference type="InterPro" id="IPR034829">
    <property type="entry name" value="DnaD-like_sf"/>
</dbReference>
<feature type="region of interest" description="Disordered" evidence="2">
    <location>
        <begin position="279"/>
        <end position="308"/>
    </location>
</feature>
<keyword evidence="5" id="KW-1185">Reference proteome</keyword>
<evidence type="ECO:0000313" key="5">
    <source>
        <dbReference type="Proteomes" id="UP001210339"/>
    </source>
</evidence>
<protein>
    <submittedName>
        <fullName evidence="4">DnaD domain protein</fullName>
    </submittedName>
</protein>
<organism evidence="4 5">
    <name type="scientific">Peptoniphilus equinus</name>
    <dbReference type="NCBI Taxonomy" id="3016343"/>
    <lineage>
        <taxon>Bacteria</taxon>
        <taxon>Bacillati</taxon>
        <taxon>Bacillota</taxon>
        <taxon>Tissierellia</taxon>
        <taxon>Tissierellales</taxon>
        <taxon>Peptoniphilaceae</taxon>
        <taxon>Peptoniphilus</taxon>
    </lineage>
</organism>
<evidence type="ECO:0000313" key="4">
    <source>
        <dbReference type="EMBL" id="WBW50012.1"/>
    </source>
</evidence>
<feature type="domain" description="DnaB/C C-terminal" evidence="3">
    <location>
        <begin position="133"/>
        <end position="201"/>
    </location>
</feature>
<name>A0ABY7QTA7_9FIRM</name>
<feature type="compositionally biased region" description="Polar residues" evidence="2">
    <location>
        <begin position="291"/>
        <end position="305"/>
    </location>
</feature>